<keyword evidence="2" id="KW-0732">Signal</keyword>
<evidence type="ECO:0000313" key="4">
    <source>
        <dbReference type="EMBL" id="OAA81167.1"/>
    </source>
</evidence>
<feature type="signal peptide" evidence="2">
    <location>
        <begin position="1"/>
        <end position="18"/>
    </location>
</feature>
<name>A0A168K2F0_CORDF</name>
<dbReference type="OrthoDB" id="7695409at2759"/>
<dbReference type="CDD" id="cd19941">
    <property type="entry name" value="TIL"/>
    <property type="match status" value="1"/>
</dbReference>
<organism evidence="4 5">
    <name type="scientific">Akanthomyces lecanii RCEF 1005</name>
    <dbReference type="NCBI Taxonomy" id="1081108"/>
    <lineage>
        <taxon>Eukaryota</taxon>
        <taxon>Fungi</taxon>
        <taxon>Dikarya</taxon>
        <taxon>Ascomycota</taxon>
        <taxon>Pezizomycotina</taxon>
        <taxon>Sordariomycetes</taxon>
        <taxon>Hypocreomycetidae</taxon>
        <taxon>Hypocreales</taxon>
        <taxon>Cordycipitaceae</taxon>
        <taxon>Akanthomyces</taxon>
        <taxon>Cordyceps confragosa</taxon>
    </lineage>
</organism>
<dbReference type="InterPro" id="IPR036084">
    <property type="entry name" value="Ser_inhib-like_sf"/>
</dbReference>
<evidence type="ECO:0000256" key="2">
    <source>
        <dbReference type="SAM" id="SignalP"/>
    </source>
</evidence>
<reference evidence="4 5" key="1">
    <citation type="journal article" date="2016" name="Genome Biol. Evol.">
        <title>Divergent and convergent evolution of fungal pathogenicity.</title>
        <authorList>
            <person name="Shang Y."/>
            <person name="Xiao G."/>
            <person name="Zheng P."/>
            <person name="Cen K."/>
            <person name="Zhan S."/>
            <person name="Wang C."/>
        </authorList>
    </citation>
    <scope>NUCLEOTIDE SEQUENCE [LARGE SCALE GENOMIC DNA]</scope>
    <source>
        <strain evidence="4 5">RCEF 1005</strain>
    </source>
</reference>
<dbReference type="Gene3D" id="2.10.25.10">
    <property type="entry name" value="Laminin"/>
    <property type="match status" value="1"/>
</dbReference>
<protein>
    <submittedName>
        <fullName evidence="4">Protease inhibitor I8, cysteine-rich trypsin inhibitor-like protein</fullName>
    </submittedName>
</protein>
<dbReference type="EMBL" id="AZHF01000001">
    <property type="protein sequence ID" value="OAA81167.1"/>
    <property type="molecule type" value="Genomic_DNA"/>
</dbReference>
<dbReference type="PROSITE" id="PS51257">
    <property type="entry name" value="PROKAR_LIPOPROTEIN"/>
    <property type="match status" value="1"/>
</dbReference>
<keyword evidence="5" id="KW-1185">Reference proteome</keyword>
<evidence type="ECO:0000256" key="1">
    <source>
        <dbReference type="SAM" id="MobiDB-lite"/>
    </source>
</evidence>
<accession>A0A168K2F0</accession>
<dbReference type="Proteomes" id="UP000076881">
    <property type="component" value="Unassembled WGS sequence"/>
</dbReference>
<gene>
    <name evidence="4" type="ORF">LEL_00712</name>
</gene>
<evidence type="ECO:0000259" key="3">
    <source>
        <dbReference type="Pfam" id="PF01826"/>
    </source>
</evidence>
<dbReference type="InterPro" id="IPR002919">
    <property type="entry name" value="TIL_dom"/>
</dbReference>
<feature type="region of interest" description="Disordered" evidence="1">
    <location>
        <begin position="77"/>
        <end position="100"/>
    </location>
</feature>
<dbReference type="AlphaFoldDB" id="A0A168K2F0"/>
<feature type="domain" description="TIL" evidence="3">
    <location>
        <begin position="21"/>
        <end position="71"/>
    </location>
</feature>
<proteinExistence type="predicted"/>
<dbReference type="SUPFAM" id="SSF57567">
    <property type="entry name" value="Serine protease inhibitors"/>
    <property type="match status" value="1"/>
</dbReference>
<dbReference type="Pfam" id="PF01826">
    <property type="entry name" value="TIL"/>
    <property type="match status" value="1"/>
</dbReference>
<sequence>MKTFVPLAVVLFTLGVWSQACGPSEVRQDCGPICESCKDSKCDAIRCGGGCWCKSGYLRDGTGVCIPPDQCSPDLDEPTLHEARENPGPGSCWGTSCGEY</sequence>
<evidence type="ECO:0000313" key="5">
    <source>
        <dbReference type="Proteomes" id="UP000076881"/>
    </source>
</evidence>
<feature type="chain" id="PRO_5007898282" evidence="2">
    <location>
        <begin position="19"/>
        <end position="100"/>
    </location>
</feature>
<comment type="caution">
    <text evidence="4">The sequence shown here is derived from an EMBL/GenBank/DDBJ whole genome shotgun (WGS) entry which is preliminary data.</text>
</comment>